<evidence type="ECO:0000256" key="1">
    <source>
        <dbReference type="ARBA" id="ARBA00022729"/>
    </source>
</evidence>
<feature type="domain" description="LamG-like jellyroll fold" evidence="5">
    <location>
        <begin position="1034"/>
        <end position="1190"/>
    </location>
</feature>
<dbReference type="Proteomes" id="UP000029482">
    <property type="component" value="Plasmid pSglau1"/>
</dbReference>
<sequence>MRRRWRRPVSGAVGAALSAALFAGLLDGSPARAADSGGSAETDAGVSSTPASDEAKGRSFWEDDGLPAESAELQASRKAAQSGQRVVVQGLTTETNQVFANPDGTFTAESSAVVERVRKDGAWTPVDTTLVQGADGTLTPRAAHDVALSGGGSEEPLVRFERDGRAYEVYSPWPLPTPELDGSHAVYKQVRPGVDLVVQVLPDGFTQNLVVHTPEAAAALGSIDYPIRTDGLHVRTSDGVTALVDDGGRPAFVSASPLMWDSGPSSTEAGPTTMMGTADSADEADSSGDVDPVDAVTPDAQSRTTVADATLTADRLTVVPDQQFLTDPATSYPVVIDPPTVSAKLTGWTSLWSNLSTTSFWGTSHALGVGYDAYVDNKKSRSLFQFDTRTVVGKKILDADFSAYEIWSANCTKKDIQLWRTSAISSSRTWSSPPTWQALVDTVSAAKGFSSTCPDGSVEFDATAAVAYTAKAKSTTTTLGLRADESDPIAWKQFMSPKDDRITAERRPKLSITYVSVPNTAPSYVKIADPSTSCSASSSAPYIRDTTPRFTATPTSADGSQAVLRPEFELYTGSSTTPTTYRPTTWTASGTAGTWQPTLANQQTYHFRARTQYKVTHDGATQYLYGPWSASCYFKIDSLGPPQPTVTSVNGVYPECTGETCGTTQYGSVGMTGQFKITTTAPDVRRYITELNGLRVEDKVYSANTASHTVSITPDKHLTNTLRVWTYDAAGNRGTTKDYLFNVAKPTGPAATWQLDENTGTLAANAQGTSHPLTLNTASWTAKGRNNAAWQGMGSSYAATASKVVDTTGSFSVSTWARLSSTDVMSTIANQNGVNVGAFALYYSPSSGKWIFNRYDQDASSGAGIVRATSTTSPVAGAWTHLLAVYDRQKQEMRLYVNGRLEDAVPYTAPWAANGPFEIGRMKGTAGPAAYFNGDLDQVQAYNRVVFPDELASLVNLTDPVSGEPRAELLAHWTMDDTSGTATVPDATGRGHTLTLHPGATFTTTDDYGHGNVVELDEPAAGRLTSTVPVDESGSFTVAGWVNLEKQSRLEDTTRAHAPTVFAHPGAQRNSFRLWYAQSIGESVGTWNFGTYETDVLGGPGATLASDEVNPPGGWVHVVGVYDSANQSAKLYITGERQGVEDGVLVDKIFQPTGPLMMGYGRRHDNGTWGYGLPGLLDDLRVYAGVLSDQDIDQLSKVDEPPVPID</sequence>
<feature type="chain" id="PRO_5001852598" description="LamG-like jellyroll fold domain-containing protein" evidence="4">
    <location>
        <begin position="34"/>
        <end position="1206"/>
    </location>
</feature>
<evidence type="ECO:0000256" key="2">
    <source>
        <dbReference type="ARBA" id="ARBA00023157"/>
    </source>
</evidence>
<organism evidence="6 7">
    <name type="scientific">Streptomyces glaucescens</name>
    <dbReference type="NCBI Taxonomy" id="1907"/>
    <lineage>
        <taxon>Bacteria</taxon>
        <taxon>Bacillati</taxon>
        <taxon>Actinomycetota</taxon>
        <taxon>Actinomycetes</taxon>
        <taxon>Kitasatosporales</taxon>
        <taxon>Streptomycetaceae</taxon>
        <taxon>Streptomyces</taxon>
    </lineage>
</organism>
<feature type="region of interest" description="Disordered" evidence="3">
    <location>
        <begin position="255"/>
        <end position="291"/>
    </location>
</feature>
<reference evidence="7" key="1">
    <citation type="journal article" date="2015" name="J. Biotechnol.">
        <title>Complete genome sequence of the actinobacterium Streptomyces glaucescens GLA.O (DSM 40922) consisting of a linear chromosome and one linear plasmid.</title>
        <authorList>
            <person name="Ortseifen V."/>
            <person name="Winkler A."/>
            <person name="Albersmeier A."/>
            <person name="Wendler S."/>
            <person name="Puhler A."/>
            <person name="Kalinowski J."/>
            <person name="Ruckert C."/>
        </authorList>
    </citation>
    <scope>NUCLEOTIDE SEQUENCE [LARGE SCALE GENOMIC DNA]</scope>
    <source>
        <strain evidence="7">DSM 40922 / GLA O</strain>
        <plasmid evidence="7">pSglau1</plasmid>
    </source>
</reference>
<dbReference type="InterPro" id="IPR042837">
    <property type="entry name" value="PTX3"/>
</dbReference>
<proteinExistence type="predicted"/>
<feature type="signal peptide" evidence="4">
    <location>
        <begin position="1"/>
        <end position="33"/>
    </location>
</feature>
<dbReference type="eggNOG" id="COG3209">
    <property type="taxonomic scope" value="Bacteria"/>
</dbReference>
<feature type="domain" description="LamG-like jellyroll fold" evidence="5">
    <location>
        <begin position="809"/>
        <end position="949"/>
    </location>
</feature>
<dbReference type="Pfam" id="PF13385">
    <property type="entry name" value="Laminin_G_3"/>
    <property type="match status" value="2"/>
</dbReference>
<dbReference type="AlphaFoldDB" id="A0A089Z9W2"/>
<keyword evidence="2" id="KW-1015">Disulfide bond</keyword>
<protein>
    <recommendedName>
        <fullName evidence="5">LamG-like jellyroll fold domain-containing protein</fullName>
    </recommendedName>
</protein>
<dbReference type="SMART" id="SM00560">
    <property type="entry name" value="LamGL"/>
    <property type="match status" value="2"/>
</dbReference>
<dbReference type="KEGG" id="sgu:SGLAU_33005"/>
<evidence type="ECO:0000313" key="6">
    <source>
        <dbReference type="EMBL" id="AIS02531.1"/>
    </source>
</evidence>
<keyword evidence="6" id="KW-0614">Plasmid</keyword>
<feature type="compositionally biased region" description="Acidic residues" evidence="3">
    <location>
        <begin position="280"/>
        <end position="291"/>
    </location>
</feature>
<dbReference type="EMBL" id="CP009439">
    <property type="protein sequence ID" value="AIS02531.1"/>
    <property type="molecule type" value="Genomic_DNA"/>
</dbReference>
<dbReference type="PANTHER" id="PTHR46943">
    <property type="entry name" value="PENTRAXIN-RELATED PROTEIN PTX3"/>
    <property type="match status" value="1"/>
</dbReference>
<gene>
    <name evidence="6" type="ORF">SGLAU_33005</name>
</gene>
<dbReference type="PANTHER" id="PTHR46943:SF1">
    <property type="entry name" value="PENTRAXIN-RELATED PROTEIN PTX3"/>
    <property type="match status" value="1"/>
</dbReference>
<evidence type="ECO:0000256" key="4">
    <source>
        <dbReference type="SAM" id="SignalP"/>
    </source>
</evidence>
<feature type="region of interest" description="Disordered" evidence="3">
    <location>
        <begin position="31"/>
        <end position="62"/>
    </location>
</feature>
<dbReference type="GO" id="GO:0006955">
    <property type="term" value="P:immune response"/>
    <property type="evidence" value="ECO:0007669"/>
    <property type="project" value="InterPro"/>
</dbReference>
<dbReference type="eggNOG" id="COG3534">
    <property type="taxonomic scope" value="Bacteria"/>
</dbReference>
<dbReference type="SUPFAM" id="SSF49899">
    <property type="entry name" value="Concanavalin A-like lectins/glucanases"/>
    <property type="match status" value="2"/>
</dbReference>
<dbReference type="HOGENOM" id="CLU_003050_0_0_11"/>
<dbReference type="InterPro" id="IPR013320">
    <property type="entry name" value="ConA-like_dom_sf"/>
</dbReference>
<evidence type="ECO:0000259" key="5">
    <source>
        <dbReference type="SMART" id="SM00560"/>
    </source>
</evidence>
<keyword evidence="7" id="KW-1185">Reference proteome</keyword>
<evidence type="ECO:0000256" key="3">
    <source>
        <dbReference type="SAM" id="MobiDB-lite"/>
    </source>
</evidence>
<evidence type="ECO:0000313" key="7">
    <source>
        <dbReference type="Proteomes" id="UP000029482"/>
    </source>
</evidence>
<geneLocation type="plasmid" evidence="6 7">
    <name>pSglau1</name>
</geneLocation>
<dbReference type="InterPro" id="IPR006558">
    <property type="entry name" value="LamG-like"/>
</dbReference>
<dbReference type="Gene3D" id="2.60.120.200">
    <property type="match status" value="2"/>
</dbReference>
<accession>A0A089Z9W2</accession>
<name>A0A089Z9W2_STRGA</name>
<keyword evidence="1 4" id="KW-0732">Signal</keyword>